<comment type="subcellular location">
    <subcellularLocation>
        <location evidence="1">Cell septum</location>
    </subcellularLocation>
</comment>
<evidence type="ECO:0000256" key="1">
    <source>
        <dbReference type="ARBA" id="ARBA00004431"/>
    </source>
</evidence>
<dbReference type="Proteomes" id="UP000318416">
    <property type="component" value="Unassembled WGS sequence"/>
</dbReference>
<dbReference type="InterPro" id="IPR006776">
    <property type="entry name" value="SsgB"/>
</dbReference>
<accession>A0A561ESX9</accession>
<dbReference type="AlphaFoldDB" id="A0A561ESX9"/>
<evidence type="ECO:0000256" key="2">
    <source>
        <dbReference type="ARBA" id="ARBA00009323"/>
    </source>
</evidence>
<reference evidence="7 8" key="1">
    <citation type="submission" date="2019-06" db="EMBL/GenBank/DDBJ databases">
        <title>Sequencing the genomes of 1000 actinobacteria strains.</title>
        <authorList>
            <person name="Klenk H.-P."/>
        </authorList>
    </citation>
    <scope>NUCLEOTIDE SEQUENCE [LARGE SCALE GENOMIC DNA]</scope>
    <source>
        <strain evidence="7 8">DSM 41649</strain>
    </source>
</reference>
<evidence type="ECO:0000256" key="3">
    <source>
        <dbReference type="ARBA" id="ARBA00022618"/>
    </source>
</evidence>
<evidence type="ECO:0000313" key="7">
    <source>
        <dbReference type="EMBL" id="TWE18698.1"/>
    </source>
</evidence>
<dbReference type="GO" id="GO:0030428">
    <property type="term" value="C:cell septum"/>
    <property type="evidence" value="ECO:0007669"/>
    <property type="project" value="UniProtKB-SubCell"/>
</dbReference>
<gene>
    <name evidence="7" type="ORF">FB465_3786</name>
</gene>
<evidence type="ECO:0000256" key="5">
    <source>
        <dbReference type="ARBA" id="ARBA00023210"/>
    </source>
</evidence>
<keyword evidence="3 7" id="KW-0132">Cell division</keyword>
<dbReference type="Pfam" id="PF04686">
    <property type="entry name" value="SsgA"/>
    <property type="match status" value="1"/>
</dbReference>
<sequence>MHSTVQGHVVMNLVVSNELSFRIVVDLEYDPADPFAVRFTFHLPGDEPVAWVFARELLLDGISRPTGEGDVHIHPVGEELSDVCIVLHSPDGDAVMRASSPPLIAFLARTDRLVPMGQEITEGELDAQLADILSRGCENAG</sequence>
<keyword evidence="5" id="KW-0717">Septation</keyword>
<keyword evidence="6" id="KW-0131">Cell cycle</keyword>
<evidence type="ECO:0000256" key="6">
    <source>
        <dbReference type="ARBA" id="ARBA00023306"/>
    </source>
</evidence>
<name>A0A561ESX9_9ACTN</name>
<evidence type="ECO:0000256" key="4">
    <source>
        <dbReference type="ARBA" id="ARBA00022969"/>
    </source>
</evidence>
<dbReference type="EMBL" id="VIVR01000001">
    <property type="protein sequence ID" value="TWE18698.1"/>
    <property type="molecule type" value="Genomic_DNA"/>
</dbReference>
<dbReference type="RefSeq" id="WP_145792071.1">
    <property type="nucleotide sequence ID" value="NZ_BAAABR010000009.1"/>
</dbReference>
<comment type="similarity">
    <text evidence="2">Belongs to the SsgA family.</text>
</comment>
<protein>
    <submittedName>
        <fullName evidence="7">Sporulation and cell division protein SsgA</fullName>
    </submittedName>
</protein>
<dbReference type="InterPro" id="IPR038658">
    <property type="entry name" value="SsgB_sf"/>
</dbReference>
<keyword evidence="4" id="KW-0749">Sporulation</keyword>
<dbReference type="Gene3D" id="2.30.31.20">
    <property type="entry name" value="Sporulation-specific cell division protein SsgB"/>
    <property type="match status" value="1"/>
</dbReference>
<organism evidence="7 8">
    <name type="scientific">Kitasatospora atroaurantiaca</name>
    <dbReference type="NCBI Taxonomy" id="285545"/>
    <lineage>
        <taxon>Bacteria</taxon>
        <taxon>Bacillati</taxon>
        <taxon>Actinomycetota</taxon>
        <taxon>Actinomycetes</taxon>
        <taxon>Kitasatosporales</taxon>
        <taxon>Streptomycetaceae</taxon>
        <taxon>Kitasatospora</taxon>
    </lineage>
</organism>
<comment type="caution">
    <text evidence="7">The sequence shown here is derived from an EMBL/GenBank/DDBJ whole genome shotgun (WGS) entry which is preliminary data.</text>
</comment>
<proteinExistence type="inferred from homology"/>
<dbReference type="GO" id="GO:0030435">
    <property type="term" value="P:sporulation resulting in formation of a cellular spore"/>
    <property type="evidence" value="ECO:0007669"/>
    <property type="project" value="UniProtKB-KW"/>
</dbReference>
<dbReference type="GO" id="GO:0000917">
    <property type="term" value="P:division septum assembly"/>
    <property type="evidence" value="ECO:0007669"/>
    <property type="project" value="UniProtKB-KW"/>
</dbReference>
<dbReference type="OrthoDB" id="3853096at2"/>
<evidence type="ECO:0000313" key="8">
    <source>
        <dbReference type="Proteomes" id="UP000318416"/>
    </source>
</evidence>
<keyword evidence="8" id="KW-1185">Reference proteome</keyword>